<dbReference type="RefSeq" id="WP_105934693.1">
    <property type="nucleotide sequence ID" value="NZ_PVNP01000115.1"/>
</dbReference>
<name>A0A2S9VAI5_9ALTE</name>
<evidence type="ECO:0000313" key="3">
    <source>
        <dbReference type="EMBL" id="PRO73453.1"/>
    </source>
</evidence>
<feature type="chain" id="PRO_5015654068" description="Cupin type-2 domain-containing protein" evidence="1">
    <location>
        <begin position="23"/>
        <end position="199"/>
    </location>
</feature>
<dbReference type="InterPro" id="IPR013096">
    <property type="entry name" value="Cupin_2"/>
</dbReference>
<evidence type="ECO:0000256" key="1">
    <source>
        <dbReference type="SAM" id="SignalP"/>
    </source>
</evidence>
<dbReference type="AlphaFoldDB" id="A0A2S9VAI5"/>
<feature type="signal peptide" evidence="1">
    <location>
        <begin position="1"/>
        <end position="22"/>
    </location>
</feature>
<feature type="domain" description="Cupin type-2" evidence="2">
    <location>
        <begin position="71"/>
        <end position="138"/>
    </location>
</feature>
<dbReference type="Gene3D" id="2.60.120.10">
    <property type="entry name" value="Jelly Rolls"/>
    <property type="match status" value="1"/>
</dbReference>
<protein>
    <recommendedName>
        <fullName evidence="2">Cupin type-2 domain-containing protein</fullName>
    </recommendedName>
</protein>
<keyword evidence="4" id="KW-1185">Reference proteome</keyword>
<dbReference type="InterPro" id="IPR014710">
    <property type="entry name" value="RmlC-like_jellyroll"/>
</dbReference>
<dbReference type="InterPro" id="IPR053146">
    <property type="entry name" value="QDO-like"/>
</dbReference>
<dbReference type="InterPro" id="IPR011051">
    <property type="entry name" value="RmlC_Cupin_sf"/>
</dbReference>
<proteinExistence type="predicted"/>
<dbReference type="OrthoDB" id="9798709at2"/>
<evidence type="ECO:0000259" key="2">
    <source>
        <dbReference type="Pfam" id="PF07883"/>
    </source>
</evidence>
<evidence type="ECO:0000313" key="4">
    <source>
        <dbReference type="Proteomes" id="UP000238949"/>
    </source>
</evidence>
<comment type="caution">
    <text evidence="3">The sequence shown here is derived from an EMBL/GenBank/DDBJ whole genome shotgun (WGS) entry which is preliminary data.</text>
</comment>
<gene>
    <name evidence="3" type="ORF">C6Y40_11385</name>
</gene>
<dbReference type="PANTHER" id="PTHR36440">
    <property type="entry name" value="PUTATIVE (AFU_ORTHOLOGUE AFUA_8G07350)-RELATED"/>
    <property type="match status" value="1"/>
</dbReference>
<reference evidence="4" key="1">
    <citation type="journal article" date="2020" name="Int. J. Syst. Evol. Microbiol.">
        <title>Alteromonas alba sp. nov., a marine bacterium isolated from the seawater of the West Pacific Ocean.</title>
        <authorList>
            <person name="Sun C."/>
            <person name="Wu Y.-H."/>
            <person name="Xamxidin M."/>
            <person name="Cheng H."/>
            <person name="Xu X.-W."/>
        </authorList>
    </citation>
    <scope>NUCLEOTIDE SEQUENCE [LARGE SCALE GENOMIC DNA]</scope>
    <source>
        <strain evidence="4">190</strain>
    </source>
</reference>
<organism evidence="3 4">
    <name type="scientific">Alteromonas alba</name>
    <dbReference type="NCBI Taxonomy" id="2079529"/>
    <lineage>
        <taxon>Bacteria</taxon>
        <taxon>Pseudomonadati</taxon>
        <taxon>Pseudomonadota</taxon>
        <taxon>Gammaproteobacteria</taxon>
        <taxon>Alteromonadales</taxon>
        <taxon>Alteromonadaceae</taxon>
        <taxon>Alteromonas/Salinimonas group</taxon>
        <taxon>Alteromonas</taxon>
    </lineage>
</organism>
<dbReference type="SUPFAM" id="SSF51182">
    <property type="entry name" value="RmlC-like cupins"/>
    <property type="match status" value="1"/>
</dbReference>
<sequence length="199" mass="21242">MKKVTLSAVVGVAALLATSVFAHQHESSHDEYHATFTKLGEGKPIIYTGRPIYQHVKAGDLPSEIGLFEEILPAKSLGAPPHTHTNEDEIFIVLDGTVHFLNGTDEVIAEPGTVASLPRNNQHGFWNPYDEPAQLLVLVAPGHFQEFFGAVEAAVKESGATSPQDIGAIIGREAAKKGVMIDMSDLPPSALALLPPPPQ</sequence>
<keyword evidence="1" id="KW-0732">Signal</keyword>
<dbReference type="EMBL" id="PVNP01000115">
    <property type="protein sequence ID" value="PRO73453.1"/>
    <property type="molecule type" value="Genomic_DNA"/>
</dbReference>
<accession>A0A2S9VAI5</accession>
<dbReference type="PANTHER" id="PTHR36440:SF1">
    <property type="entry name" value="PUTATIVE (AFU_ORTHOLOGUE AFUA_8G07350)-RELATED"/>
    <property type="match status" value="1"/>
</dbReference>
<dbReference type="Proteomes" id="UP000238949">
    <property type="component" value="Unassembled WGS sequence"/>
</dbReference>
<dbReference type="Pfam" id="PF07883">
    <property type="entry name" value="Cupin_2"/>
    <property type="match status" value="1"/>
</dbReference>